<organism evidence="2 3">
    <name type="scientific">Pseudopithomyces chartarum</name>
    <dbReference type="NCBI Taxonomy" id="1892770"/>
    <lineage>
        <taxon>Eukaryota</taxon>
        <taxon>Fungi</taxon>
        <taxon>Dikarya</taxon>
        <taxon>Ascomycota</taxon>
        <taxon>Pezizomycotina</taxon>
        <taxon>Dothideomycetes</taxon>
        <taxon>Pleosporomycetidae</taxon>
        <taxon>Pleosporales</taxon>
        <taxon>Massarineae</taxon>
        <taxon>Didymosphaeriaceae</taxon>
        <taxon>Pseudopithomyces</taxon>
    </lineage>
</organism>
<name>A0AAN6LRV1_9PLEO</name>
<dbReference type="InterPro" id="IPR010520">
    <property type="entry name" value="FrsA-like"/>
</dbReference>
<dbReference type="GO" id="GO:0016787">
    <property type="term" value="F:hydrolase activity"/>
    <property type="evidence" value="ECO:0007669"/>
    <property type="project" value="UniProtKB-KW"/>
</dbReference>
<dbReference type="EMBL" id="WVTA01000015">
    <property type="protein sequence ID" value="KAK3201645.1"/>
    <property type="molecule type" value="Genomic_DNA"/>
</dbReference>
<dbReference type="InterPro" id="IPR029058">
    <property type="entry name" value="AB_hydrolase_fold"/>
</dbReference>
<sequence>MHQFFKSTFFNFETIRIVGTAPFGGADIAEALDAIGQIRDKDPLSWHSAWTEAAERAERIGEEASAAGNRDEARRAFLRCSNYWRASGYMFNNRPQSPDSRVTTIARRVIQSFQRATRLMDCQVKFLEIPYQQHKLPGYLYLPPINKRLKGKIPILLNTGGADSIQEELYYVYGASGPNLGYAVVTFEGPGQGIVLREQKLHMRPDWEVVVGNVLDHLNEISERHPELELDLDRVAITGASMGAYYALRAAADPRIKACVSIDPFYDMFDFATAHSPQALIEGWSRGWISDGFVDTLFACLTHLDFQTKWELDLTSWFFGVERPSQILKEMKKYTLRERSLQGKTSFLKNVHCPVLVSGAAHSLYLDATHTMQVYYNLSNQNESNKKVWIPEAPGDGGLQAKVGAFGISTLKTFEFLDNIFDINRTNST</sequence>
<evidence type="ECO:0000256" key="1">
    <source>
        <dbReference type="ARBA" id="ARBA00022801"/>
    </source>
</evidence>
<dbReference type="InterPro" id="IPR050261">
    <property type="entry name" value="FrsA_esterase"/>
</dbReference>
<dbReference type="Proteomes" id="UP001280581">
    <property type="component" value="Unassembled WGS sequence"/>
</dbReference>
<reference evidence="2 3" key="1">
    <citation type="submission" date="2021-02" db="EMBL/GenBank/DDBJ databases">
        <title>Genome assembly of Pseudopithomyces chartarum.</title>
        <authorList>
            <person name="Jauregui R."/>
            <person name="Singh J."/>
            <person name="Voisey C."/>
        </authorList>
    </citation>
    <scope>NUCLEOTIDE SEQUENCE [LARGE SCALE GENOMIC DNA]</scope>
    <source>
        <strain evidence="2 3">AGR01</strain>
    </source>
</reference>
<dbReference type="PANTHER" id="PTHR22946:SF13">
    <property type="entry name" value="ALPHA_BETA HYDROLASE PSOB"/>
    <property type="match status" value="1"/>
</dbReference>
<accession>A0AAN6LRV1</accession>
<keyword evidence="3" id="KW-1185">Reference proteome</keyword>
<gene>
    <name evidence="2" type="ORF">GRF29_164g109682</name>
</gene>
<dbReference type="AlphaFoldDB" id="A0AAN6LRV1"/>
<dbReference type="Gene3D" id="1.20.1440.110">
    <property type="entry name" value="acylaminoacyl peptidase"/>
    <property type="match status" value="1"/>
</dbReference>
<keyword evidence="1" id="KW-0378">Hydrolase</keyword>
<protein>
    <recommendedName>
        <fullName evidence="4">Alpha/beta hydrolase</fullName>
    </recommendedName>
</protein>
<evidence type="ECO:0000313" key="2">
    <source>
        <dbReference type="EMBL" id="KAK3201645.1"/>
    </source>
</evidence>
<evidence type="ECO:0000313" key="3">
    <source>
        <dbReference type="Proteomes" id="UP001280581"/>
    </source>
</evidence>
<dbReference type="PANTHER" id="PTHR22946">
    <property type="entry name" value="DIENELACTONE HYDROLASE DOMAIN-CONTAINING PROTEIN-RELATED"/>
    <property type="match status" value="1"/>
</dbReference>
<proteinExistence type="predicted"/>
<dbReference type="Gene3D" id="3.40.50.1820">
    <property type="entry name" value="alpha/beta hydrolase"/>
    <property type="match status" value="1"/>
</dbReference>
<dbReference type="Pfam" id="PF06500">
    <property type="entry name" value="FrsA-like"/>
    <property type="match status" value="1"/>
</dbReference>
<dbReference type="SUPFAM" id="SSF53474">
    <property type="entry name" value="alpha/beta-Hydrolases"/>
    <property type="match status" value="1"/>
</dbReference>
<evidence type="ECO:0008006" key="4">
    <source>
        <dbReference type="Google" id="ProtNLM"/>
    </source>
</evidence>
<comment type="caution">
    <text evidence="2">The sequence shown here is derived from an EMBL/GenBank/DDBJ whole genome shotgun (WGS) entry which is preliminary data.</text>
</comment>